<keyword evidence="3" id="KW-1185">Reference proteome</keyword>
<dbReference type="AlphaFoldDB" id="A0ABD0MCQ2"/>
<evidence type="ECO:0000256" key="1">
    <source>
        <dbReference type="SAM" id="MobiDB-lite"/>
    </source>
</evidence>
<feature type="region of interest" description="Disordered" evidence="1">
    <location>
        <begin position="29"/>
        <end position="134"/>
    </location>
</feature>
<sequence length="134" mass="13249">YLESVWPGSGGPRCDSGDIAMSLLVLSDSSSSPGAGCHGTDVAEASSVRLSPNRSAPGSSGKCAPGRGPSSIRSPALAGPSMVLGPDFPSRWLSMGDSHQEGSSLPGGGHHPPPSPGVVEVVDVAPKGAHLIAS</sequence>
<comment type="caution">
    <text evidence="2">The sequence shown here is derived from an EMBL/GenBank/DDBJ whole genome shotgun (WGS) entry which is preliminary data.</text>
</comment>
<evidence type="ECO:0000313" key="2">
    <source>
        <dbReference type="EMBL" id="KAL0146516.1"/>
    </source>
</evidence>
<accession>A0ABD0MCQ2</accession>
<proteinExistence type="predicted"/>
<evidence type="ECO:0000313" key="3">
    <source>
        <dbReference type="Proteomes" id="UP001529510"/>
    </source>
</evidence>
<reference evidence="2 3" key="1">
    <citation type="submission" date="2024-05" db="EMBL/GenBank/DDBJ databases">
        <title>Genome sequencing and assembly of Indian major carp, Cirrhinus mrigala (Hamilton, 1822).</title>
        <authorList>
            <person name="Mohindra V."/>
            <person name="Chowdhury L.M."/>
            <person name="Lal K."/>
            <person name="Jena J.K."/>
        </authorList>
    </citation>
    <scope>NUCLEOTIDE SEQUENCE [LARGE SCALE GENOMIC DNA]</scope>
    <source>
        <strain evidence="2">CM1030</strain>
        <tissue evidence="2">Blood</tissue>
    </source>
</reference>
<protein>
    <submittedName>
        <fullName evidence="2">Uncharacterized protein</fullName>
    </submittedName>
</protein>
<gene>
    <name evidence="2" type="ORF">M9458_058147</name>
</gene>
<dbReference type="Proteomes" id="UP001529510">
    <property type="component" value="Unassembled WGS sequence"/>
</dbReference>
<feature type="compositionally biased region" description="Polar residues" evidence="1">
    <location>
        <begin position="48"/>
        <end position="58"/>
    </location>
</feature>
<dbReference type="EMBL" id="JAMKFB020000915">
    <property type="protein sequence ID" value="KAL0146516.1"/>
    <property type="molecule type" value="Genomic_DNA"/>
</dbReference>
<organism evidence="2 3">
    <name type="scientific">Cirrhinus mrigala</name>
    <name type="common">Mrigala</name>
    <dbReference type="NCBI Taxonomy" id="683832"/>
    <lineage>
        <taxon>Eukaryota</taxon>
        <taxon>Metazoa</taxon>
        <taxon>Chordata</taxon>
        <taxon>Craniata</taxon>
        <taxon>Vertebrata</taxon>
        <taxon>Euteleostomi</taxon>
        <taxon>Actinopterygii</taxon>
        <taxon>Neopterygii</taxon>
        <taxon>Teleostei</taxon>
        <taxon>Ostariophysi</taxon>
        <taxon>Cypriniformes</taxon>
        <taxon>Cyprinidae</taxon>
        <taxon>Labeoninae</taxon>
        <taxon>Labeonini</taxon>
        <taxon>Cirrhinus</taxon>
    </lineage>
</organism>
<feature type="non-terminal residue" evidence="2">
    <location>
        <position position="134"/>
    </location>
</feature>
<feature type="non-terminal residue" evidence="2">
    <location>
        <position position="1"/>
    </location>
</feature>
<name>A0ABD0MCQ2_CIRMR</name>